<evidence type="ECO:0000313" key="1">
    <source>
        <dbReference type="EMBL" id="KAI3729899.1"/>
    </source>
</evidence>
<keyword evidence="2" id="KW-1185">Reference proteome</keyword>
<gene>
    <name evidence="1" type="ORF">L6452_18571</name>
</gene>
<comment type="caution">
    <text evidence="1">The sequence shown here is derived from an EMBL/GenBank/DDBJ whole genome shotgun (WGS) entry which is preliminary data.</text>
</comment>
<organism evidence="1 2">
    <name type="scientific">Arctium lappa</name>
    <name type="common">Greater burdock</name>
    <name type="synonym">Lappa major</name>
    <dbReference type="NCBI Taxonomy" id="4217"/>
    <lineage>
        <taxon>Eukaryota</taxon>
        <taxon>Viridiplantae</taxon>
        <taxon>Streptophyta</taxon>
        <taxon>Embryophyta</taxon>
        <taxon>Tracheophyta</taxon>
        <taxon>Spermatophyta</taxon>
        <taxon>Magnoliopsida</taxon>
        <taxon>eudicotyledons</taxon>
        <taxon>Gunneridae</taxon>
        <taxon>Pentapetalae</taxon>
        <taxon>asterids</taxon>
        <taxon>campanulids</taxon>
        <taxon>Asterales</taxon>
        <taxon>Asteraceae</taxon>
        <taxon>Carduoideae</taxon>
        <taxon>Cardueae</taxon>
        <taxon>Arctiinae</taxon>
        <taxon>Arctium</taxon>
    </lineage>
</organism>
<proteinExistence type="predicted"/>
<reference evidence="2" key="1">
    <citation type="journal article" date="2022" name="Mol. Ecol. Resour.">
        <title>The genomes of chicory, endive, great burdock and yacon provide insights into Asteraceae palaeo-polyploidization history and plant inulin production.</title>
        <authorList>
            <person name="Fan W."/>
            <person name="Wang S."/>
            <person name="Wang H."/>
            <person name="Wang A."/>
            <person name="Jiang F."/>
            <person name="Liu H."/>
            <person name="Zhao H."/>
            <person name="Xu D."/>
            <person name="Zhang Y."/>
        </authorList>
    </citation>
    <scope>NUCLEOTIDE SEQUENCE [LARGE SCALE GENOMIC DNA]</scope>
    <source>
        <strain evidence="2">cv. Niubang</strain>
    </source>
</reference>
<evidence type="ECO:0000313" key="2">
    <source>
        <dbReference type="Proteomes" id="UP001055879"/>
    </source>
</evidence>
<reference evidence="1 2" key="2">
    <citation type="journal article" date="2022" name="Mol. Ecol. Resour.">
        <title>The genomes of chicory, endive, great burdock and yacon provide insights into Asteraceae paleo-polyploidization history and plant inulin production.</title>
        <authorList>
            <person name="Fan W."/>
            <person name="Wang S."/>
            <person name="Wang H."/>
            <person name="Wang A."/>
            <person name="Jiang F."/>
            <person name="Liu H."/>
            <person name="Zhao H."/>
            <person name="Xu D."/>
            <person name="Zhang Y."/>
        </authorList>
    </citation>
    <scope>NUCLEOTIDE SEQUENCE [LARGE SCALE GENOMIC DNA]</scope>
    <source>
        <strain evidence="2">cv. Niubang</strain>
    </source>
</reference>
<name>A0ACB9C6G8_ARCLA</name>
<dbReference type="EMBL" id="CM042051">
    <property type="protein sequence ID" value="KAI3729899.1"/>
    <property type="molecule type" value="Genomic_DNA"/>
</dbReference>
<accession>A0ACB9C6G8</accession>
<sequence length="544" mass="61302">METTSPRSILSFVLGCSDLLFDSGTCVLMPGTLATDWEKERKRERWIGTLKILISFLAKHPTLADQTPYNPQEVFDDFLNHHRDQLDQQELHVEKNDHLELRFLDLLRQRLKENGPAYKTGGSEPSESKASSSGGLSVWSHFIHSKKSSNADFMSGILEQMNSTQVEDAAGFVLSLPGWDLLKQAVAYRQMSLLLRRPPGRESFQGDVFYLHSRLLERAAKRSDQTGAGSLTALPVIETQAGDVSAYIPTNVIPITDGQICSETELFYCGIRPAINVGLSVSRVESAAQLKTMKQVCGTSSMRSGLLAPVHNFATDDTRGIFLWWFFLLMTGISMIIFSQMKQQASVRRTYKKEMVVARSTLVHLRHSARAQPRPTTLGSSEPESKTSDPASASMPMLLLMWRNWYQPTRDLPLAGHAPCQEELRSFSSASFTRALQREKKEFPSKDLSVPLLPSKEGARLANHLALGQELKERAQSPSEEQQLTFRVLTRKLALRRRFFGVLPADENQNQLANQKKRLPSSELKLVLFRTRKQSRGPRWEELT</sequence>
<dbReference type="Proteomes" id="UP001055879">
    <property type="component" value="Linkage Group LG05"/>
</dbReference>
<protein>
    <submittedName>
        <fullName evidence="1">Uncharacterized protein</fullName>
    </submittedName>
</protein>